<dbReference type="RefSeq" id="WP_060922429.1">
    <property type="nucleotide sequence ID" value="NZ_JALXUB010000036.1"/>
</dbReference>
<proteinExistence type="predicted"/>
<reference evidence="1 2" key="1">
    <citation type="submission" date="2016-10" db="EMBL/GenBank/DDBJ databases">
        <authorList>
            <person name="de Groot N.N."/>
        </authorList>
    </citation>
    <scope>NUCLEOTIDE SEQUENCE [LARGE SCALE GENOMIC DNA]</scope>
    <source>
        <strain evidence="1 2">DSM 15019</strain>
    </source>
</reference>
<evidence type="ECO:0000313" key="2">
    <source>
        <dbReference type="Proteomes" id="UP000182126"/>
    </source>
</evidence>
<sequence length="115" mass="12080">MSTPLHRRPPLEVRERATCMCRNGGRCSSSAPGHALHLIQERLAAATPARWADAFVTAADPVAGDLAVRTLDGTTHTLWNGSGAALEAAIGSPVALHLDYAVLAVGRTRFNVAVV</sequence>
<dbReference type="Proteomes" id="UP000182126">
    <property type="component" value="Chromosome I"/>
</dbReference>
<evidence type="ECO:0000313" key="1">
    <source>
        <dbReference type="EMBL" id="SDS26712.1"/>
    </source>
</evidence>
<name>A0A1H1QT86_9MICO</name>
<dbReference type="EMBL" id="LT629770">
    <property type="protein sequence ID" value="SDS26712.1"/>
    <property type="molecule type" value="Genomic_DNA"/>
</dbReference>
<accession>A0A1H1QT86</accession>
<dbReference type="GeneID" id="36300289"/>
<protein>
    <submittedName>
        <fullName evidence="1">Uncharacterized protein</fullName>
    </submittedName>
</protein>
<organism evidence="1 2">
    <name type="scientific">Microbacterium paraoxydans</name>
    <dbReference type="NCBI Taxonomy" id="199592"/>
    <lineage>
        <taxon>Bacteria</taxon>
        <taxon>Bacillati</taxon>
        <taxon>Actinomycetota</taxon>
        <taxon>Actinomycetes</taxon>
        <taxon>Micrococcales</taxon>
        <taxon>Microbacteriaceae</taxon>
        <taxon>Microbacterium</taxon>
    </lineage>
</organism>
<gene>
    <name evidence="1" type="ORF">SAMN04489809_1468</name>
</gene>
<dbReference type="AlphaFoldDB" id="A0A1H1QT86"/>